<reference evidence="2" key="1">
    <citation type="journal article" date="2023" name="G3 (Bethesda)">
        <title>A reference genome for the long-term kleptoplast-retaining sea slug Elysia crispata morphotype clarki.</title>
        <authorList>
            <person name="Eastman K.E."/>
            <person name="Pendleton A.L."/>
            <person name="Shaikh M.A."/>
            <person name="Suttiyut T."/>
            <person name="Ogas R."/>
            <person name="Tomko P."/>
            <person name="Gavelis G."/>
            <person name="Widhalm J.R."/>
            <person name="Wisecaver J.H."/>
        </authorList>
    </citation>
    <scope>NUCLEOTIDE SEQUENCE</scope>
    <source>
        <strain evidence="2">ECLA1</strain>
    </source>
</reference>
<evidence type="ECO:0000256" key="1">
    <source>
        <dbReference type="SAM" id="MobiDB-lite"/>
    </source>
</evidence>
<feature type="region of interest" description="Disordered" evidence="1">
    <location>
        <begin position="1"/>
        <end position="104"/>
    </location>
</feature>
<feature type="compositionally biased region" description="Low complexity" evidence="1">
    <location>
        <begin position="430"/>
        <end position="444"/>
    </location>
</feature>
<dbReference type="Gene3D" id="2.130.10.10">
    <property type="entry name" value="YVTN repeat-like/Quinoprotein amine dehydrogenase"/>
    <property type="match status" value="2"/>
</dbReference>
<proteinExistence type="predicted"/>
<feature type="compositionally biased region" description="Low complexity" evidence="1">
    <location>
        <begin position="458"/>
        <end position="469"/>
    </location>
</feature>
<dbReference type="EMBL" id="JAWDGP010001967">
    <property type="protein sequence ID" value="KAK3786427.1"/>
    <property type="molecule type" value="Genomic_DNA"/>
</dbReference>
<dbReference type="SUPFAM" id="SSF50998">
    <property type="entry name" value="Quinoprotein alcohol dehydrogenase-like"/>
    <property type="match status" value="1"/>
</dbReference>
<dbReference type="InterPro" id="IPR011047">
    <property type="entry name" value="Quinoprotein_ADH-like_sf"/>
</dbReference>
<dbReference type="PANTHER" id="PTHR19871:SF45">
    <property type="entry name" value="NACHT DOMAIN-CONTAINING PROTEIN"/>
    <property type="match status" value="1"/>
</dbReference>
<feature type="compositionally biased region" description="Low complexity" evidence="1">
    <location>
        <begin position="70"/>
        <end position="87"/>
    </location>
</feature>
<evidence type="ECO:0000313" key="2">
    <source>
        <dbReference type="EMBL" id="KAK3786427.1"/>
    </source>
</evidence>
<dbReference type="InterPro" id="IPR052752">
    <property type="entry name" value="NACHT-WD_repeat"/>
</dbReference>
<evidence type="ECO:0008006" key="4">
    <source>
        <dbReference type="Google" id="ProtNLM"/>
    </source>
</evidence>
<name>A0AAE1AF09_9GAST</name>
<dbReference type="Proteomes" id="UP001283361">
    <property type="component" value="Unassembled WGS sequence"/>
</dbReference>
<accession>A0AAE1AF09</accession>
<organism evidence="2 3">
    <name type="scientific">Elysia crispata</name>
    <name type="common">lettuce slug</name>
    <dbReference type="NCBI Taxonomy" id="231223"/>
    <lineage>
        <taxon>Eukaryota</taxon>
        <taxon>Metazoa</taxon>
        <taxon>Spiralia</taxon>
        <taxon>Lophotrochozoa</taxon>
        <taxon>Mollusca</taxon>
        <taxon>Gastropoda</taxon>
        <taxon>Heterobranchia</taxon>
        <taxon>Euthyneura</taxon>
        <taxon>Panpulmonata</taxon>
        <taxon>Sacoglossa</taxon>
        <taxon>Placobranchoidea</taxon>
        <taxon>Plakobranchidae</taxon>
        <taxon>Elysia</taxon>
    </lineage>
</organism>
<dbReference type="InterPro" id="IPR027417">
    <property type="entry name" value="P-loop_NTPase"/>
</dbReference>
<evidence type="ECO:0000313" key="3">
    <source>
        <dbReference type="Proteomes" id="UP001283361"/>
    </source>
</evidence>
<dbReference type="SUPFAM" id="SSF52540">
    <property type="entry name" value="P-loop containing nucleoside triphosphate hydrolases"/>
    <property type="match status" value="1"/>
</dbReference>
<keyword evidence="3" id="KW-1185">Reference proteome</keyword>
<dbReference type="InterPro" id="IPR015943">
    <property type="entry name" value="WD40/YVTN_repeat-like_dom_sf"/>
</dbReference>
<dbReference type="PANTHER" id="PTHR19871">
    <property type="entry name" value="BETA TRANSDUCIN-RELATED PROTEIN"/>
    <property type="match status" value="1"/>
</dbReference>
<feature type="region of interest" description="Disordered" evidence="1">
    <location>
        <begin position="421"/>
        <end position="469"/>
    </location>
</feature>
<gene>
    <name evidence="2" type="ORF">RRG08_012416</name>
</gene>
<sequence length="1545" mass="169541">MGAGCSLQKDGKDKPKLSQTSLRHGLKKGEKPAMGTTKGSTVSVKDDDSKHKLDPHRKWVQPLPTPLPKGPLLITPDVSSFTVTTSTEEGASTAPPDGGGNGGGAGFLNVSTVQSGHSSVASDALSAAGFSTHSSNSMSLTSSLSTNVALTPSGLHKWKLPPRLESLPDQLQRLLLGHPDSLVDLISRPNVINLTLVAPEDYMKERLLLWSDVIAPLRLVCAERGFALDIQDDFWARSSLPDCASRVLAAHESEVDIKGEVLAGHIENQSDIILLLLAPRFSARLLSSLSYKDYTSILVSLPDSDSTALLYSLYTNNANLDPQRYELKVSEVVQHDEAKVKQLVSFMMECFLSQGEDMAEHFIQFHSDYRKAVEKIVENKQVLTENTVVLIPSCPSEDPSTVGTGRNTVGSLGVHCSSASTSRPHSPFVSCSQHESSSQSAIPSVPHSPPAEGAALQTPSAAPTTSTTVTSTTDVQVEAFCSIEATLSSITSHCPYENIIKMLPRSEHSMEPESDQPEDVKHAPCFLSPNICSNIRDAVTHLVETMIHQREDGQRQVATGVPRSIIEELVTQTQYCRRLAQPQVFMTPSPGPPSPSRPLQESPTLNSIRGLLVSDTEEPVLVYGPPGWGLSTLAAQLVNFITVSFPTSLVIYRFMGISPDSQTLMSTLLSIRQQLDTILGPLKPSSIASGRLVTESLSTETLLQDIAWRSTSHMPIFLILEGVTLYSRKLSELEVMTLTSPLPKTTKIVLLSSDADVIRGLRAKIKDAHYVKTTPWEKEIIVDIFNDYLQDQKQNLTDSQVSVATSAIRSCPLPLYALVTAHIVRAWRSSDQVTEDDLPGSLEEILVRLLEPPKTIVPSDCFSAMMAYLSCAVGGVTPWEMGDLLSVNDTVLISIYSDVRDPPIHRAPPIYWRVVRASLRGFLHVFVSANFYTHTWASGAMRRCAQSRHLASRTCSTTLQRELADKFLGRWAGKKKPYPDPEEEIELLQDRFIMPQPDTFGSFLNTRRFMCLPTHLMLSGNKDSYAIDSCILNLTWLEGKIKANSVLQILCDLEKAIAMETPLTDEIRLIQQAIFNSSSVLNIDNREIYKCLQSSLKPHTKNFSSSSKGSKSKYRKSGLKQFYAALSRPTGSLLYPMDEMKGAGTDKFYNSTIPLPAIDSIIPVTSAKNEIFMATLLRSEGEIKIVNIVTNKTVRTLTGADHPQRLAMLDPRTAVVLCNRELYVIDLDAGQMVTKLRSVLNLRLPLFALQDSRHVVALSRDRMVAQVLDIETGGIVTSFKAGETRFLNSLLVSGDGRVLVCGDETQKPFPLLVWSLDRCKLLHDIRLPQHEFLTDMAAISHKGNCLACACREVEDHSSNFVVIYDLMSGHLFKKIKMAAMCVAVTIPSSSMTVLVGLDSGQLVVWDLVSGNQRFLIDGVHVSMNTIVATPNGKRCVTFSKDTLSISSHTVVLWDLQKGVLIASHTFPAGVTCAHLTPDGKMAAIGIRGEYQPIRMMLVSDGANLEQTTQAWAQEMLKEDGNESSRTKTFGDPQRAEAIIHLVTEW</sequence>
<comment type="caution">
    <text evidence="2">The sequence shown here is derived from an EMBL/GenBank/DDBJ whole genome shotgun (WGS) entry which is preliminary data.</text>
</comment>
<protein>
    <recommendedName>
        <fullName evidence="4">NACHT domain-containing protein</fullName>
    </recommendedName>
</protein>